<dbReference type="KEGG" id="psor:RSJ16_17625"/>
<comment type="similarity">
    <text evidence="9">Belongs to the OXA1/ALB3/YidC family.</text>
</comment>
<evidence type="ECO:0000256" key="10">
    <source>
        <dbReference type="SAM" id="Phobius"/>
    </source>
</evidence>
<comment type="subcellular location">
    <subcellularLocation>
        <location evidence="1">Cell membrane</location>
        <topology evidence="1">Multi-pass membrane protein</topology>
    </subcellularLocation>
    <subcellularLocation>
        <location evidence="9">Membrane</location>
        <topology evidence="9">Multi-pass membrane protein</topology>
    </subcellularLocation>
</comment>
<dbReference type="OrthoDB" id="9780552at2"/>
<evidence type="ECO:0000256" key="5">
    <source>
        <dbReference type="ARBA" id="ARBA00022927"/>
    </source>
</evidence>
<keyword evidence="7 10" id="KW-0472">Membrane</keyword>
<dbReference type="InterPro" id="IPR028055">
    <property type="entry name" value="YidC/Oxa/ALB_C"/>
</dbReference>
<evidence type="ECO:0000256" key="8">
    <source>
        <dbReference type="ARBA" id="ARBA00023186"/>
    </source>
</evidence>
<dbReference type="PANTHER" id="PTHR12428">
    <property type="entry name" value="OXA1"/>
    <property type="match status" value="1"/>
</dbReference>
<evidence type="ECO:0000313" key="12">
    <source>
        <dbReference type="EMBL" id="CEQ05444.1"/>
    </source>
</evidence>
<feature type="transmembrane region" description="Helical" evidence="10">
    <location>
        <begin position="142"/>
        <end position="161"/>
    </location>
</feature>
<feature type="transmembrane region" description="Helical" evidence="10">
    <location>
        <begin position="20"/>
        <end position="42"/>
    </location>
</feature>
<dbReference type="Pfam" id="PF02096">
    <property type="entry name" value="60KD_IMP"/>
    <property type="match status" value="1"/>
</dbReference>
<evidence type="ECO:0000256" key="2">
    <source>
        <dbReference type="ARBA" id="ARBA00022448"/>
    </source>
</evidence>
<proteinExistence type="inferred from homology"/>
<dbReference type="GO" id="GO:0015031">
    <property type="term" value="P:protein transport"/>
    <property type="evidence" value="ECO:0007669"/>
    <property type="project" value="UniProtKB-KW"/>
</dbReference>
<gene>
    <name evidence="12" type="primary">oxaA1</name>
    <name evidence="12" type="ORF">R28058_31351</name>
</gene>
<protein>
    <submittedName>
        <fullName evidence="12">Sporulation membrane protein SpoIIIJ</fullName>
    </submittedName>
</protein>
<accession>A0A0C7QFJ7</accession>
<dbReference type="RefSeq" id="WP_054631077.1">
    <property type="nucleotide sequence ID" value="NZ_CDNF01000036.1"/>
</dbReference>
<dbReference type="CDD" id="cd20070">
    <property type="entry name" value="5TM_YidC_Alb3"/>
    <property type="match status" value="1"/>
</dbReference>
<sequence length="235" mass="26373">MNLISNLLGQVLKFILEFATNYGLAIVLFTVVVKIVLLPLTIKQTKSMKAMQDIQPKIKEIQEKYKNKPEKQNQEIMKVYQEAKVNPMAGCLPLLIQFPILIGLYNVLRNPVTYGVFASPAAQKAADTGFLWMPSLSSPDKTLIIAILAGVTTLITQMLTIPKDQQQGSMKFMTYFMSAMMVWWGISFPAGLALYWTVSNLFQLAQYYLVMNPLKAKLANSGEGVVDETKPRNKK</sequence>
<dbReference type="GO" id="GO:0032977">
    <property type="term" value="F:membrane insertase activity"/>
    <property type="evidence" value="ECO:0007669"/>
    <property type="project" value="InterPro"/>
</dbReference>
<evidence type="ECO:0000256" key="3">
    <source>
        <dbReference type="ARBA" id="ARBA00022475"/>
    </source>
</evidence>
<dbReference type="EMBL" id="CEKZ01000025">
    <property type="protein sequence ID" value="CEQ05444.1"/>
    <property type="molecule type" value="Genomic_DNA"/>
</dbReference>
<evidence type="ECO:0000256" key="9">
    <source>
        <dbReference type="RuleBase" id="RU003945"/>
    </source>
</evidence>
<evidence type="ECO:0000256" key="4">
    <source>
        <dbReference type="ARBA" id="ARBA00022692"/>
    </source>
</evidence>
<keyword evidence="6 10" id="KW-1133">Transmembrane helix</keyword>
<evidence type="ECO:0000256" key="6">
    <source>
        <dbReference type="ARBA" id="ARBA00022989"/>
    </source>
</evidence>
<dbReference type="GO" id="GO:0051205">
    <property type="term" value="P:protein insertion into membrane"/>
    <property type="evidence" value="ECO:0007669"/>
    <property type="project" value="TreeGrafter"/>
</dbReference>
<dbReference type="AlphaFoldDB" id="A0A0C7QFJ7"/>
<evidence type="ECO:0000259" key="11">
    <source>
        <dbReference type="Pfam" id="PF02096"/>
    </source>
</evidence>
<evidence type="ECO:0000313" key="13">
    <source>
        <dbReference type="Proteomes" id="UP000049127"/>
    </source>
</evidence>
<name>A0A0C7QFJ7_PARSO</name>
<dbReference type="NCBIfam" id="TIGR03592">
    <property type="entry name" value="yidC_oxa1_cterm"/>
    <property type="match status" value="1"/>
</dbReference>
<dbReference type="Proteomes" id="UP000049127">
    <property type="component" value="Unassembled WGS sequence"/>
</dbReference>
<keyword evidence="5" id="KW-0653">Protein transport</keyword>
<feature type="transmembrane region" description="Helical" evidence="10">
    <location>
        <begin position="87"/>
        <end position="108"/>
    </location>
</feature>
<dbReference type="InterPro" id="IPR047196">
    <property type="entry name" value="YidC_ALB_C"/>
</dbReference>
<dbReference type="PANTHER" id="PTHR12428:SF65">
    <property type="entry name" value="CYTOCHROME C OXIDASE ASSEMBLY PROTEIN COX18, MITOCHONDRIAL"/>
    <property type="match status" value="1"/>
</dbReference>
<dbReference type="GO" id="GO:0005886">
    <property type="term" value="C:plasma membrane"/>
    <property type="evidence" value="ECO:0007669"/>
    <property type="project" value="UniProtKB-SubCell"/>
</dbReference>
<keyword evidence="8" id="KW-0143">Chaperone</keyword>
<keyword evidence="2" id="KW-0813">Transport</keyword>
<evidence type="ECO:0000256" key="1">
    <source>
        <dbReference type="ARBA" id="ARBA00004651"/>
    </source>
</evidence>
<organism evidence="12 13">
    <name type="scientific">Paraclostridium sordellii</name>
    <name type="common">Clostridium sordellii</name>
    <dbReference type="NCBI Taxonomy" id="1505"/>
    <lineage>
        <taxon>Bacteria</taxon>
        <taxon>Bacillati</taxon>
        <taxon>Bacillota</taxon>
        <taxon>Clostridia</taxon>
        <taxon>Peptostreptococcales</taxon>
        <taxon>Peptostreptococcaceae</taxon>
        <taxon>Paraclostridium</taxon>
    </lineage>
</organism>
<feature type="domain" description="Membrane insertase YidC/Oxa/ALB C-terminal" evidence="11">
    <location>
        <begin position="22"/>
        <end position="211"/>
    </location>
</feature>
<feature type="transmembrane region" description="Helical" evidence="10">
    <location>
        <begin position="173"/>
        <end position="198"/>
    </location>
</feature>
<reference evidence="13" key="1">
    <citation type="submission" date="2015-01" db="EMBL/GenBank/DDBJ databases">
        <authorList>
            <person name="Aslett M.A."/>
            <person name="De Silva N."/>
        </authorList>
    </citation>
    <scope>NUCLEOTIDE SEQUENCE [LARGE SCALE GENOMIC DNA]</scope>
    <source>
        <strain evidence="13">R28058</strain>
    </source>
</reference>
<evidence type="ECO:0000256" key="7">
    <source>
        <dbReference type="ARBA" id="ARBA00023136"/>
    </source>
</evidence>
<keyword evidence="3" id="KW-1003">Cell membrane</keyword>
<keyword evidence="4 9" id="KW-0812">Transmembrane</keyword>
<dbReference type="InterPro" id="IPR001708">
    <property type="entry name" value="YidC/ALB3/OXA1/COX18"/>
</dbReference>